<evidence type="ECO:0000313" key="2">
    <source>
        <dbReference type="EMBL" id="SDY12542.1"/>
    </source>
</evidence>
<dbReference type="Proteomes" id="UP000183417">
    <property type="component" value="Unassembled WGS sequence"/>
</dbReference>
<feature type="signal peptide" evidence="1">
    <location>
        <begin position="1"/>
        <end position="31"/>
    </location>
</feature>
<reference evidence="2 3" key="1">
    <citation type="submission" date="2016-10" db="EMBL/GenBank/DDBJ databases">
        <authorList>
            <person name="de Groot N.N."/>
        </authorList>
    </citation>
    <scope>NUCLEOTIDE SEQUENCE [LARGE SCALE GENOMIC DNA]</scope>
    <source>
        <strain evidence="2 3">LMG 24775</strain>
    </source>
</reference>
<sequence>MNSTKHIEQRRRFLQLAVLPAALLSANPAHAVLEWLAEKAAENRRKRYEAMPDKALVDAFYVMLEDGKKESLTPALVQAGYRLKDLNLGMLTLSRRMDTDQPIETPSSIMRSYVPDADTDPVAAVYAALGKGRGNTVKAYKPVFAGKLSRLSPTAVIEPPMFAVMEPGTGGWNGRPEGLRWGGF</sequence>
<dbReference type="GeneID" id="94690485"/>
<dbReference type="RefSeq" id="WP_016445629.1">
    <property type="nucleotide sequence ID" value="NZ_CP141274.1"/>
</dbReference>
<dbReference type="PROSITE" id="PS51318">
    <property type="entry name" value="TAT"/>
    <property type="match status" value="1"/>
</dbReference>
<dbReference type="EMBL" id="FNPE01000002">
    <property type="protein sequence ID" value="SDY12542.1"/>
    <property type="molecule type" value="Genomic_DNA"/>
</dbReference>
<evidence type="ECO:0000256" key="1">
    <source>
        <dbReference type="SAM" id="SignalP"/>
    </source>
</evidence>
<organism evidence="2 3">
    <name type="scientific">Delftia lacustris</name>
    <dbReference type="NCBI Taxonomy" id="558537"/>
    <lineage>
        <taxon>Bacteria</taxon>
        <taxon>Pseudomonadati</taxon>
        <taxon>Pseudomonadota</taxon>
        <taxon>Betaproteobacteria</taxon>
        <taxon>Burkholderiales</taxon>
        <taxon>Comamonadaceae</taxon>
        <taxon>Delftia</taxon>
    </lineage>
</organism>
<name>A0A1H3HAN8_9BURK</name>
<evidence type="ECO:0000313" key="3">
    <source>
        <dbReference type="Proteomes" id="UP000183417"/>
    </source>
</evidence>
<keyword evidence="1" id="KW-0732">Signal</keyword>
<protein>
    <submittedName>
        <fullName evidence="2">Uncharacterized protein</fullName>
    </submittedName>
</protein>
<dbReference type="AlphaFoldDB" id="A0A1H3HAN8"/>
<dbReference type="InterPro" id="IPR006311">
    <property type="entry name" value="TAT_signal"/>
</dbReference>
<accession>A0A1H3HAN8</accession>
<proteinExistence type="predicted"/>
<gene>
    <name evidence="2" type="ORF">SAMN05421547_102564</name>
</gene>
<feature type="chain" id="PRO_5010285413" evidence="1">
    <location>
        <begin position="32"/>
        <end position="184"/>
    </location>
</feature>